<dbReference type="EMBL" id="JAKIJS010000001">
    <property type="protein sequence ID" value="MCF6138437.1"/>
    <property type="molecule type" value="Genomic_DNA"/>
</dbReference>
<name>A0ABS9H0A2_9BACL</name>
<accession>A0ABS9H0A2</accession>
<evidence type="ECO:0000313" key="1">
    <source>
        <dbReference type="EMBL" id="MCF6138437.1"/>
    </source>
</evidence>
<sequence length="139" mass="16690">MLYIWNIEKIINETLLELKIDINIEFDNTLTVPMSYNVSTNTIKFNYLKVNGYKSKIKVKETEENFVKILVYHMVGYYLDSRKHFRDLRILMYGDDKEKEELRSKIDTNSWELGRTVVPESLLQSYDRVRELDKQLIRS</sequence>
<comment type="caution">
    <text evidence="1">The sequence shown here is derived from an EMBL/GenBank/DDBJ whole genome shotgun (WGS) entry which is preliminary data.</text>
</comment>
<gene>
    <name evidence="1" type="ORF">L2716_11920</name>
</gene>
<organism evidence="1 2">
    <name type="scientific">Pseudalkalibacillus berkeleyi</name>
    <dbReference type="NCBI Taxonomy" id="1069813"/>
    <lineage>
        <taxon>Bacteria</taxon>
        <taxon>Bacillati</taxon>
        <taxon>Bacillota</taxon>
        <taxon>Bacilli</taxon>
        <taxon>Bacillales</taxon>
        <taxon>Fictibacillaceae</taxon>
        <taxon>Pseudalkalibacillus</taxon>
    </lineage>
</organism>
<dbReference type="Proteomes" id="UP001649381">
    <property type="component" value="Unassembled WGS sequence"/>
</dbReference>
<protein>
    <submittedName>
        <fullName evidence="1">Uncharacterized protein</fullName>
    </submittedName>
</protein>
<proteinExistence type="predicted"/>
<evidence type="ECO:0000313" key="2">
    <source>
        <dbReference type="Proteomes" id="UP001649381"/>
    </source>
</evidence>
<dbReference type="RefSeq" id="WP_236334998.1">
    <property type="nucleotide sequence ID" value="NZ_JAKIJS010000001.1"/>
</dbReference>
<keyword evidence="2" id="KW-1185">Reference proteome</keyword>
<reference evidence="1 2" key="1">
    <citation type="submission" date="2022-01" db="EMBL/GenBank/DDBJ databases">
        <title>Alkalihalobacillus sp. EGI L200015, a novel bacterium isolated from a salt lake sediment.</title>
        <authorList>
            <person name="Gao L."/>
            <person name="Fang B.-Z."/>
            <person name="Li W.-J."/>
        </authorList>
    </citation>
    <scope>NUCLEOTIDE SEQUENCE [LARGE SCALE GENOMIC DNA]</scope>
    <source>
        <strain evidence="1 2">KCTC 12718</strain>
    </source>
</reference>